<accession>A0ABS7JZ98</accession>
<dbReference type="Proteomes" id="UP000769780">
    <property type="component" value="Unassembled WGS sequence"/>
</dbReference>
<organism evidence="2 3">
    <name type="scientific">Mesobacillus maritimus</name>
    <dbReference type="NCBI Taxonomy" id="1643336"/>
    <lineage>
        <taxon>Bacteria</taxon>
        <taxon>Bacillati</taxon>
        <taxon>Bacillota</taxon>
        <taxon>Bacilli</taxon>
        <taxon>Bacillales</taxon>
        <taxon>Bacillaceae</taxon>
        <taxon>Mesobacillus</taxon>
    </lineage>
</organism>
<protein>
    <recommendedName>
        <fullName evidence="4">G-protein coupled receptors family 1 profile domain-containing protein</fullName>
    </recommendedName>
</protein>
<feature type="transmembrane region" description="Helical" evidence="1">
    <location>
        <begin position="6"/>
        <end position="23"/>
    </location>
</feature>
<dbReference type="EMBL" id="JACWFH010000001">
    <property type="protein sequence ID" value="MBY0095251.1"/>
    <property type="molecule type" value="Genomic_DNA"/>
</dbReference>
<keyword evidence="1" id="KW-1133">Transmembrane helix</keyword>
<name>A0ABS7JZ98_9BACI</name>
<sequence length="63" mass="7283">MISIFIVFPFYAGIILLIMNKLTDSLCVQKEIPEERQPKVFQTINILVTILLISSFVEILFTH</sequence>
<proteinExistence type="predicted"/>
<evidence type="ECO:0000313" key="3">
    <source>
        <dbReference type="Proteomes" id="UP000769780"/>
    </source>
</evidence>
<comment type="caution">
    <text evidence="2">The sequence shown here is derived from an EMBL/GenBank/DDBJ whole genome shotgun (WGS) entry which is preliminary data.</text>
</comment>
<evidence type="ECO:0000313" key="2">
    <source>
        <dbReference type="EMBL" id="MBY0095251.1"/>
    </source>
</evidence>
<keyword evidence="3" id="KW-1185">Reference proteome</keyword>
<reference evidence="2 3" key="1">
    <citation type="submission" date="2020-07" db="EMBL/GenBank/DDBJ databases">
        <title>Fungal Genomes of the International Space Station.</title>
        <authorList>
            <person name="Seuylemezian A."/>
            <person name="Singh N.K."/>
            <person name="Wood J."/>
            <person name="Venkateswaran K."/>
        </authorList>
    </citation>
    <scope>NUCLEOTIDE SEQUENCE [LARGE SCALE GENOMIC DNA]</scope>
    <source>
        <strain evidence="2 3">PL-B2</strain>
    </source>
</reference>
<dbReference type="RefSeq" id="WP_221870055.1">
    <property type="nucleotide sequence ID" value="NZ_JACWFH010000001.1"/>
</dbReference>
<evidence type="ECO:0008006" key="4">
    <source>
        <dbReference type="Google" id="ProtNLM"/>
    </source>
</evidence>
<gene>
    <name evidence="2" type="ORF">H0185_00255</name>
</gene>
<feature type="transmembrane region" description="Helical" evidence="1">
    <location>
        <begin position="44"/>
        <end position="61"/>
    </location>
</feature>
<evidence type="ECO:0000256" key="1">
    <source>
        <dbReference type="SAM" id="Phobius"/>
    </source>
</evidence>
<keyword evidence="1" id="KW-0812">Transmembrane</keyword>
<keyword evidence="1" id="KW-0472">Membrane</keyword>